<keyword evidence="2" id="KW-1185">Reference proteome</keyword>
<dbReference type="GO" id="GO:0003824">
    <property type="term" value="F:catalytic activity"/>
    <property type="evidence" value="ECO:0007669"/>
    <property type="project" value="InterPro"/>
</dbReference>
<dbReference type="OrthoDB" id="146820at2157"/>
<proteinExistence type="predicted"/>
<dbReference type="Proteomes" id="UP000277582">
    <property type="component" value="Unassembled WGS sequence"/>
</dbReference>
<protein>
    <recommendedName>
        <fullName evidence="3">HhH-GPD domain-containing protein</fullName>
    </recommendedName>
</protein>
<dbReference type="SUPFAM" id="SSF48150">
    <property type="entry name" value="DNA-glycosylase"/>
    <property type="match status" value="1"/>
</dbReference>
<comment type="caution">
    <text evidence="1">The sequence shown here is derived from an EMBL/GenBank/DDBJ whole genome shotgun (WGS) entry which is preliminary data.</text>
</comment>
<evidence type="ECO:0000313" key="2">
    <source>
        <dbReference type="Proteomes" id="UP000277582"/>
    </source>
</evidence>
<dbReference type="InterPro" id="IPR011257">
    <property type="entry name" value="DNA_glycosylase"/>
</dbReference>
<dbReference type="Gene3D" id="1.10.1670.10">
    <property type="entry name" value="Helix-hairpin-Helix base-excision DNA repair enzymes (C-terminal)"/>
    <property type="match status" value="1"/>
</dbReference>
<gene>
    <name evidence="1" type="ORF">D6D85_14935</name>
</gene>
<sequence length="227" mass="25313">MPLAELVSSLGGRFSLYLGVRLAEKEEKELFRWLLASSLLGAPIREGTAVKAFKAINREASSPQDLIKLGWDRIVELLDISGYTRYDFKTADKLIEMSNNLIERYGSSLNRMHDEAEDSISLEFRVRGLAKGIGPETVVIFLRELRGIWKKANPPLSSLAFLAAKNIGIRAGDKREAVKELLSMWEEEGGDLTNFVDLESALVRLGRDYCKKKKCSICPASGICSSR</sequence>
<dbReference type="AlphaFoldDB" id="A0A3R9PST0"/>
<dbReference type="RefSeq" id="WP_125672737.1">
    <property type="nucleotide sequence ID" value="NZ_RCOS01000167.1"/>
</dbReference>
<organism evidence="1 2">
    <name type="scientific">Candidatus Methanodesulfokora washburnensis</name>
    <dbReference type="NCBI Taxonomy" id="2478471"/>
    <lineage>
        <taxon>Archaea</taxon>
        <taxon>Thermoproteota</taxon>
        <taxon>Candidatus Korarchaeia</taxon>
        <taxon>Candidatus Korarchaeia incertae sedis</taxon>
        <taxon>Candidatus Methanodesulfokora</taxon>
    </lineage>
</organism>
<evidence type="ECO:0008006" key="3">
    <source>
        <dbReference type="Google" id="ProtNLM"/>
    </source>
</evidence>
<name>A0A3R9PST0_9CREN</name>
<dbReference type="EMBL" id="RCOS01000167">
    <property type="protein sequence ID" value="RSN71881.1"/>
    <property type="molecule type" value="Genomic_DNA"/>
</dbReference>
<evidence type="ECO:0000313" key="1">
    <source>
        <dbReference type="EMBL" id="RSN71881.1"/>
    </source>
</evidence>
<dbReference type="GO" id="GO:0006281">
    <property type="term" value="P:DNA repair"/>
    <property type="evidence" value="ECO:0007669"/>
    <property type="project" value="InterPro"/>
</dbReference>
<accession>A0A3R9PST0</accession>
<reference evidence="1 2" key="1">
    <citation type="submission" date="2018-10" db="EMBL/GenBank/DDBJ databases">
        <title>Co-occurring genomic capacity for anaerobic methane metabolism and dissimilatory sulfite reduction discovered in the Korarchaeota.</title>
        <authorList>
            <person name="Mckay L.J."/>
            <person name="Dlakic M."/>
            <person name="Fields M.W."/>
            <person name="Delmont T.O."/>
            <person name="Eren A.M."/>
            <person name="Jay Z.J."/>
            <person name="Klingelsmith K.B."/>
            <person name="Rusch D.B."/>
            <person name="Inskeep W.P."/>
        </authorList>
    </citation>
    <scope>NUCLEOTIDE SEQUENCE [LARGE SCALE GENOMIC DNA]</scope>
    <source>
        <strain evidence="1 2">MDKW</strain>
    </source>
</reference>
<dbReference type="Gene3D" id="1.10.340.30">
    <property type="entry name" value="Hypothetical protein, domain 2"/>
    <property type="match status" value="1"/>
</dbReference>
<dbReference type="InterPro" id="IPR023170">
    <property type="entry name" value="HhH_base_excis_C"/>
</dbReference>